<keyword evidence="1" id="KW-0732">Signal</keyword>
<dbReference type="AlphaFoldDB" id="A0A2A9PJ23"/>
<evidence type="ECO:0000313" key="3">
    <source>
        <dbReference type="Proteomes" id="UP000037136"/>
    </source>
</evidence>
<keyword evidence="3" id="KW-1185">Reference proteome</keyword>
<reference evidence="2 3" key="2">
    <citation type="journal article" date="2017" name="Sci. Rep.">
        <title>Ant-infecting Ophiocordyceps genomes reveal a high diversity of potential behavioral manipulation genes and a possible major role for enterotoxins.</title>
        <authorList>
            <person name="de Bekker C."/>
            <person name="Ohm R.A."/>
            <person name="Evans H.C."/>
            <person name="Brachmann A."/>
            <person name="Hughes D.P."/>
        </authorList>
    </citation>
    <scope>NUCLEOTIDE SEQUENCE [LARGE SCALE GENOMIC DNA]</scope>
    <source>
        <strain evidence="2 3">SC16a</strain>
    </source>
</reference>
<organism evidence="2 3">
    <name type="scientific">Ophiocordyceps unilateralis</name>
    <name type="common">Zombie-ant fungus</name>
    <name type="synonym">Torrubia unilateralis</name>
    <dbReference type="NCBI Taxonomy" id="268505"/>
    <lineage>
        <taxon>Eukaryota</taxon>
        <taxon>Fungi</taxon>
        <taxon>Dikarya</taxon>
        <taxon>Ascomycota</taxon>
        <taxon>Pezizomycotina</taxon>
        <taxon>Sordariomycetes</taxon>
        <taxon>Hypocreomycetidae</taxon>
        <taxon>Hypocreales</taxon>
        <taxon>Ophiocordycipitaceae</taxon>
        <taxon>Ophiocordyceps</taxon>
    </lineage>
</organism>
<dbReference type="OrthoDB" id="4927326at2759"/>
<accession>A0A2A9PJ23</accession>
<evidence type="ECO:0000313" key="2">
    <source>
        <dbReference type="EMBL" id="PFH61379.1"/>
    </source>
</evidence>
<proteinExistence type="predicted"/>
<feature type="signal peptide" evidence="1">
    <location>
        <begin position="1"/>
        <end position="19"/>
    </location>
</feature>
<gene>
    <name evidence="2" type="ORF">XA68_17491</name>
</gene>
<dbReference type="EMBL" id="LAZP02000074">
    <property type="protein sequence ID" value="PFH61379.1"/>
    <property type="molecule type" value="Genomic_DNA"/>
</dbReference>
<comment type="caution">
    <text evidence="2">The sequence shown here is derived from an EMBL/GenBank/DDBJ whole genome shotgun (WGS) entry which is preliminary data.</text>
</comment>
<sequence>MKFTIVALALAGVASAASADGSNMQAPAQTEAEALDIGKLLGGLKPLLKKAKCVMPCISKNADALDCGEDGPVSTFCKNVDKLVQDSDSCIKQCGIDKSTAATVTKVIKDVCQQNVKA</sequence>
<feature type="chain" id="PRO_5012518527" description="Extracellular membrane protein CFEM domain-containing protein" evidence="1">
    <location>
        <begin position="20"/>
        <end position="118"/>
    </location>
</feature>
<protein>
    <recommendedName>
        <fullName evidence="4">Extracellular membrane protein CFEM domain-containing protein</fullName>
    </recommendedName>
</protein>
<evidence type="ECO:0008006" key="4">
    <source>
        <dbReference type="Google" id="ProtNLM"/>
    </source>
</evidence>
<name>A0A2A9PJ23_OPHUN</name>
<reference evidence="2 3" key="1">
    <citation type="journal article" date="2015" name="BMC Genomics">
        <title>Gene expression during zombie ant biting behavior reflects the complexity underlying fungal parasitic behavioral manipulation.</title>
        <authorList>
            <person name="de Bekker C."/>
            <person name="Ohm R.A."/>
            <person name="Loreto R.G."/>
            <person name="Sebastian A."/>
            <person name="Albert I."/>
            <person name="Merrow M."/>
            <person name="Brachmann A."/>
            <person name="Hughes D.P."/>
        </authorList>
    </citation>
    <scope>NUCLEOTIDE SEQUENCE [LARGE SCALE GENOMIC DNA]</scope>
    <source>
        <strain evidence="2 3">SC16a</strain>
    </source>
</reference>
<evidence type="ECO:0000256" key="1">
    <source>
        <dbReference type="SAM" id="SignalP"/>
    </source>
</evidence>
<dbReference type="Proteomes" id="UP000037136">
    <property type="component" value="Unassembled WGS sequence"/>
</dbReference>